<dbReference type="InterPro" id="IPR029058">
    <property type="entry name" value="AB_hydrolase_fold"/>
</dbReference>
<protein>
    <submittedName>
        <fullName evidence="2">Pimeloyl-ACP methyl ester carboxylesterase</fullName>
    </submittedName>
</protein>
<dbReference type="RefSeq" id="WP_186739321.1">
    <property type="nucleotide sequence ID" value="NZ_VFIA01000027.1"/>
</dbReference>
<sequence length="242" mass="26718">MSDSFTIVLIHGHGVDASIWDGIYAGLVSDGTVLRPDFSRIANLTTIEEYTKNLYDQLQAAGSRKVVLIGHSMGGYMALSFAERHPEMVHGLCLFHSTAYADDEKKKVQRQQIINALSLNGSRPFLETAITNMFAPDNREGMKATRQELIDRYSTLPSDALQSGIRAIMSRPDRTHVLQTAPFPVLIVAGRHDQLVSMEKSRQLADSLPKAQLTVLETSGHLGMIEQPDEALAILNSFVARL</sequence>
<keyword evidence="3" id="KW-1185">Reference proteome</keyword>
<reference evidence="2 3" key="1">
    <citation type="submission" date="2019-06" db="EMBL/GenBank/DDBJ databases">
        <title>Spirosoma utsteinense sp. nov. isolated from Antarctic ice-free soils.</title>
        <authorList>
            <person name="Tahon G."/>
        </authorList>
    </citation>
    <scope>NUCLEOTIDE SEQUENCE [LARGE SCALE GENOMIC DNA]</scope>
    <source>
        <strain evidence="2 3">LMG 31447</strain>
    </source>
</reference>
<dbReference type="EMBL" id="VFIA01000027">
    <property type="protein sequence ID" value="MBC3793447.1"/>
    <property type="molecule type" value="Genomic_DNA"/>
</dbReference>
<proteinExistence type="predicted"/>
<name>A0ABR6WA59_9BACT</name>
<evidence type="ECO:0000259" key="1">
    <source>
        <dbReference type="Pfam" id="PF12697"/>
    </source>
</evidence>
<organism evidence="2 3">
    <name type="scientific">Spirosoma utsteinense</name>
    <dbReference type="NCBI Taxonomy" id="2585773"/>
    <lineage>
        <taxon>Bacteria</taxon>
        <taxon>Pseudomonadati</taxon>
        <taxon>Bacteroidota</taxon>
        <taxon>Cytophagia</taxon>
        <taxon>Cytophagales</taxon>
        <taxon>Cytophagaceae</taxon>
        <taxon>Spirosoma</taxon>
    </lineage>
</organism>
<dbReference type="Proteomes" id="UP000700732">
    <property type="component" value="Unassembled WGS sequence"/>
</dbReference>
<dbReference type="SUPFAM" id="SSF53474">
    <property type="entry name" value="alpha/beta-Hydrolases"/>
    <property type="match status" value="1"/>
</dbReference>
<feature type="domain" description="AB hydrolase-1" evidence="1">
    <location>
        <begin position="7"/>
        <end position="232"/>
    </location>
</feature>
<dbReference type="PRINTS" id="PR00111">
    <property type="entry name" value="ABHYDROLASE"/>
</dbReference>
<evidence type="ECO:0000313" key="2">
    <source>
        <dbReference type="EMBL" id="MBC3793447.1"/>
    </source>
</evidence>
<dbReference type="PANTHER" id="PTHR43798">
    <property type="entry name" value="MONOACYLGLYCEROL LIPASE"/>
    <property type="match status" value="1"/>
</dbReference>
<dbReference type="InterPro" id="IPR000073">
    <property type="entry name" value="AB_hydrolase_1"/>
</dbReference>
<accession>A0ABR6WA59</accession>
<dbReference type="Gene3D" id="3.40.50.1820">
    <property type="entry name" value="alpha/beta hydrolase"/>
    <property type="match status" value="1"/>
</dbReference>
<dbReference type="Pfam" id="PF12697">
    <property type="entry name" value="Abhydrolase_6"/>
    <property type="match status" value="1"/>
</dbReference>
<dbReference type="InterPro" id="IPR050266">
    <property type="entry name" value="AB_hydrolase_sf"/>
</dbReference>
<comment type="caution">
    <text evidence="2">The sequence shown here is derived from an EMBL/GenBank/DDBJ whole genome shotgun (WGS) entry which is preliminary data.</text>
</comment>
<evidence type="ECO:0000313" key="3">
    <source>
        <dbReference type="Proteomes" id="UP000700732"/>
    </source>
</evidence>
<gene>
    <name evidence="2" type="ORF">FH603_3966</name>
</gene>